<sequence>MIKTTFKIYRKFQSALLDLLPIVVVVVFFQTVVLKQAFPNVLDIVLGLILVIIGLVFFIQGLEMGLFPIGENLSFALTKKGSAFWLFSFSFLMGFSTTIAEPALIAVAKEAARVAVEGKLIPPSEEFSYAIGLRIAVAISVGLAILLGVIRIIKGWPIYYLIIGGYLLVMLMTLFAPKEIIGIAYDAGGVTTSTITVPLVTALGVGLATVIKGRNPLSDGFGLIALASLFPMIFVMLYGMIVF</sequence>
<name>A0A1G5XUB1_9BACT</name>
<evidence type="ECO:0000256" key="1">
    <source>
        <dbReference type="SAM" id="Phobius"/>
    </source>
</evidence>
<protein>
    <recommendedName>
        <fullName evidence="4">DUF1538 domain-containing protein</fullName>
    </recommendedName>
</protein>
<evidence type="ECO:0000313" key="3">
    <source>
        <dbReference type="Proteomes" id="UP000198756"/>
    </source>
</evidence>
<dbReference type="EMBL" id="FMXE01000012">
    <property type="protein sequence ID" value="SDA73790.1"/>
    <property type="molecule type" value="Genomic_DNA"/>
</dbReference>
<dbReference type="Pfam" id="PF07556">
    <property type="entry name" value="DUF1538"/>
    <property type="match status" value="1"/>
</dbReference>
<gene>
    <name evidence="2" type="ORF">SAMN03080617_01978</name>
</gene>
<organism evidence="2 3">
    <name type="scientific">Algoriphagus alkaliphilus</name>
    <dbReference type="NCBI Taxonomy" id="279824"/>
    <lineage>
        <taxon>Bacteria</taxon>
        <taxon>Pseudomonadati</taxon>
        <taxon>Bacteroidota</taxon>
        <taxon>Cytophagia</taxon>
        <taxon>Cytophagales</taxon>
        <taxon>Cyclobacteriaceae</taxon>
        <taxon>Algoriphagus</taxon>
    </lineage>
</organism>
<keyword evidence="1" id="KW-0472">Membrane</keyword>
<dbReference type="STRING" id="279824.SAMN03080617_01978"/>
<reference evidence="3" key="1">
    <citation type="submission" date="2016-10" db="EMBL/GenBank/DDBJ databases">
        <authorList>
            <person name="Varghese N."/>
            <person name="Submissions S."/>
        </authorList>
    </citation>
    <scope>NUCLEOTIDE SEQUENCE [LARGE SCALE GENOMIC DNA]</scope>
    <source>
        <strain evidence="3">DSM 22703</strain>
    </source>
</reference>
<dbReference type="Proteomes" id="UP000198756">
    <property type="component" value="Unassembled WGS sequence"/>
</dbReference>
<keyword evidence="3" id="KW-1185">Reference proteome</keyword>
<feature type="transmembrane region" description="Helical" evidence="1">
    <location>
        <begin position="83"/>
        <end position="107"/>
    </location>
</feature>
<feature type="transmembrane region" description="Helical" evidence="1">
    <location>
        <begin position="12"/>
        <end position="32"/>
    </location>
</feature>
<dbReference type="AlphaFoldDB" id="A0A1G5XUB1"/>
<dbReference type="OrthoDB" id="1436654at2"/>
<evidence type="ECO:0008006" key="4">
    <source>
        <dbReference type="Google" id="ProtNLM"/>
    </source>
</evidence>
<feature type="transmembrane region" description="Helical" evidence="1">
    <location>
        <begin position="223"/>
        <end position="241"/>
    </location>
</feature>
<feature type="transmembrane region" description="Helical" evidence="1">
    <location>
        <begin position="44"/>
        <end position="62"/>
    </location>
</feature>
<feature type="transmembrane region" description="Helical" evidence="1">
    <location>
        <begin position="157"/>
        <end position="176"/>
    </location>
</feature>
<keyword evidence="1" id="KW-1133">Transmembrane helix</keyword>
<accession>A0A1G5XUB1</accession>
<feature type="transmembrane region" description="Helical" evidence="1">
    <location>
        <begin position="127"/>
        <end position="150"/>
    </location>
</feature>
<dbReference type="InterPro" id="IPR011435">
    <property type="entry name" value="UmpAB"/>
</dbReference>
<dbReference type="RefSeq" id="WP_092729784.1">
    <property type="nucleotide sequence ID" value="NZ_FMXE01000012.1"/>
</dbReference>
<keyword evidence="1" id="KW-0812">Transmembrane</keyword>
<proteinExistence type="predicted"/>
<feature type="transmembrane region" description="Helical" evidence="1">
    <location>
        <begin position="188"/>
        <end position="211"/>
    </location>
</feature>
<evidence type="ECO:0000313" key="2">
    <source>
        <dbReference type="EMBL" id="SDA73790.1"/>
    </source>
</evidence>